<sequence>MSTAETAILKAKGLIAVAPASFPGGRLMSRFTPSNHVQKCLTLILQTSRSEQNSLLFLYD</sequence>
<protein>
    <submittedName>
        <fullName evidence="1">Uncharacterized protein</fullName>
    </submittedName>
</protein>
<dbReference type="Proteomes" id="UP000234956">
    <property type="component" value="Unassembled WGS sequence"/>
</dbReference>
<dbReference type="EMBL" id="PDFK01000009">
    <property type="protein sequence ID" value="PKU50039.1"/>
    <property type="molecule type" value="Genomic_DNA"/>
</dbReference>
<evidence type="ECO:0000313" key="2">
    <source>
        <dbReference type="Proteomes" id="UP000234956"/>
    </source>
</evidence>
<gene>
    <name evidence="1" type="ORF">CRI88_19570</name>
</gene>
<name>A0A2I0UVF2_9BACI</name>
<evidence type="ECO:0000313" key="1">
    <source>
        <dbReference type="EMBL" id="PKU50039.1"/>
    </source>
</evidence>
<organism evidence="1 2">
    <name type="scientific">Lysinibacillus fusiformis</name>
    <dbReference type="NCBI Taxonomy" id="28031"/>
    <lineage>
        <taxon>Bacteria</taxon>
        <taxon>Bacillati</taxon>
        <taxon>Bacillota</taxon>
        <taxon>Bacilli</taxon>
        <taxon>Bacillales</taxon>
        <taxon>Bacillaceae</taxon>
        <taxon>Lysinibacillus</taxon>
    </lineage>
</organism>
<accession>A0A2I0UVF2</accession>
<reference evidence="1 2" key="1">
    <citation type="submission" date="2017-10" db="EMBL/GenBank/DDBJ databases">
        <title>Draft genome of Lysinibacillus fusiformis strain Juneja, a laboratory-derived pathogen of Drosophila melanogaster.</title>
        <authorList>
            <person name="Smith B.R."/>
            <person name="Unckless R.L."/>
        </authorList>
    </citation>
    <scope>NUCLEOTIDE SEQUENCE [LARGE SCALE GENOMIC DNA]</scope>
    <source>
        <strain evidence="1 2">Juneja</strain>
    </source>
</reference>
<proteinExistence type="predicted"/>
<comment type="caution">
    <text evidence="1">The sequence shown here is derived from an EMBL/GenBank/DDBJ whole genome shotgun (WGS) entry which is preliminary data.</text>
</comment>
<dbReference type="AlphaFoldDB" id="A0A2I0UVF2"/>